<sequence>MKWPLLLALILVLATLIWFFFGRPIRKDAKTGDRAETDHSSPEATSTPVAAAADPAEAAETEKAADADADTAAVVAEAESVVAAAAADTEASEAEEATTAPVDTEPEVVPVAEAPAATDGAPYAGAVLPAADGTSSDAAYDIKGSSGKKYHTTASPYYSRTKAAVYFDSEESAEAAGFIAGFKKKVDA</sequence>
<evidence type="ECO:0000256" key="1">
    <source>
        <dbReference type="SAM" id="MobiDB-lite"/>
    </source>
</evidence>
<proteinExistence type="predicted"/>
<dbReference type="AlphaFoldDB" id="A0A7Z0ITC8"/>
<comment type="caution">
    <text evidence="2">The sequence shown here is derived from an EMBL/GenBank/DDBJ whole genome shotgun (WGS) entry which is preliminary data.</text>
</comment>
<protein>
    <submittedName>
        <fullName evidence="2">Cytoskeletal protein RodZ</fullName>
    </submittedName>
</protein>
<name>A0A7Z0ITC8_9ACTN</name>
<feature type="region of interest" description="Disordered" evidence="1">
    <location>
        <begin position="30"/>
        <end position="67"/>
    </location>
</feature>
<keyword evidence="3" id="KW-1185">Reference proteome</keyword>
<dbReference type="Proteomes" id="UP000564496">
    <property type="component" value="Unassembled WGS sequence"/>
</dbReference>
<reference evidence="2 3" key="1">
    <citation type="submission" date="2020-07" db="EMBL/GenBank/DDBJ databases">
        <title>Sequencing the genomes of 1000 actinobacteria strains.</title>
        <authorList>
            <person name="Klenk H.-P."/>
        </authorList>
    </citation>
    <scope>NUCLEOTIDE SEQUENCE [LARGE SCALE GENOMIC DNA]</scope>
    <source>
        <strain evidence="2 3">DSM 26487</strain>
    </source>
</reference>
<organism evidence="2 3">
    <name type="scientific">Nocardioides panzhihuensis</name>
    <dbReference type="NCBI Taxonomy" id="860243"/>
    <lineage>
        <taxon>Bacteria</taxon>
        <taxon>Bacillati</taxon>
        <taxon>Actinomycetota</taxon>
        <taxon>Actinomycetes</taxon>
        <taxon>Propionibacteriales</taxon>
        <taxon>Nocardioidaceae</taxon>
        <taxon>Nocardioides</taxon>
    </lineage>
</organism>
<feature type="compositionally biased region" description="Low complexity" evidence="1">
    <location>
        <begin position="42"/>
        <end position="58"/>
    </location>
</feature>
<dbReference type="RefSeq" id="WP_179659344.1">
    <property type="nucleotide sequence ID" value="NZ_JACBZR010000001.1"/>
</dbReference>
<evidence type="ECO:0000313" key="2">
    <source>
        <dbReference type="EMBL" id="NYI79009.1"/>
    </source>
</evidence>
<dbReference type="EMBL" id="JACBZR010000001">
    <property type="protein sequence ID" value="NYI79009.1"/>
    <property type="molecule type" value="Genomic_DNA"/>
</dbReference>
<feature type="compositionally biased region" description="Basic and acidic residues" evidence="1">
    <location>
        <begin position="30"/>
        <end position="41"/>
    </location>
</feature>
<evidence type="ECO:0000313" key="3">
    <source>
        <dbReference type="Proteomes" id="UP000564496"/>
    </source>
</evidence>
<gene>
    <name evidence="2" type="ORF">BJ988_003657</name>
</gene>
<accession>A0A7Z0ITC8</accession>